<dbReference type="AlphaFoldDB" id="A0A2H4S6G9"/>
<evidence type="ECO:0000313" key="3">
    <source>
        <dbReference type="EMBL" id="ATY58717.1"/>
    </source>
</evidence>
<dbReference type="GO" id="GO:0042134">
    <property type="term" value="F:rRNA primary transcript binding"/>
    <property type="evidence" value="ECO:0007669"/>
    <property type="project" value="InterPro"/>
</dbReference>
<dbReference type="EMBL" id="CP023322">
    <property type="protein sequence ID" value="ATY58717.1"/>
    <property type="molecule type" value="Genomic_DNA"/>
</dbReference>
<dbReference type="GO" id="GO:0000466">
    <property type="term" value="P:maturation of 5.8S rRNA from tricistronic rRNA transcript (SSU-rRNA, 5.8S rRNA, LSU-rRNA)"/>
    <property type="evidence" value="ECO:0007669"/>
    <property type="project" value="TreeGrafter"/>
</dbReference>
<dbReference type="GO" id="GO:0000294">
    <property type="term" value="P:nuclear-transcribed mRNA catabolic process, RNase MRP-dependent"/>
    <property type="evidence" value="ECO:0007669"/>
    <property type="project" value="TreeGrafter"/>
</dbReference>
<dbReference type="Proteomes" id="UP000323067">
    <property type="component" value="Chromosome iv"/>
</dbReference>
<dbReference type="OrthoDB" id="5414547at2759"/>
<reference evidence="3 4" key="1">
    <citation type="journal article" date="2017" name="BMC Genomics">
        <title>Chromosome level assembly and secondary metabolite potential of the parasitic fungus Cordyceps militaris.</title>
        <authorList>
            <person name="Kramer G.J."/>
            <person name="Nodwell J.R."/>
        </authorList>
    </citation>
    <scope>NUCLEOTIDE SEQUENCE [LARGE SCALE GENOMIC DNA]</scope>
    <source>
        <strain evidence="3 4">ATCC 34164</strain>
    </source>
</reference>
<protein>
    <submittedName>
        <fullName evidence="3">Ribonuclease MRP subunit rmp1</fullName>
    </submittedName>
</protein>
<evidence type="ECO:0000256" key="1">
    <source>
        <dbReference type="SAM" id="MobiDB-lite"/>
    </source>
</evidence>
<dbReference type="PANTHER" id="PTHR37792:SF1">
    <property type="entry name" value="RIBONUCLEASE MRP PROTEIN SUBUNIT RMP1"/>
    <property type="match status" value="1"/>
</dbReference>
<dbReference type="CDD" id="cd22573">
    <property type="entry name" value="RMP1_RBD"/>
    <property type="match status" value="1"/>
</dbReference>
<feature type="region of interest" description="Disordered" evidence="1">
    <location>
        <begin position="153"/>
        <end position="250"/>
    </location>
</feature>
<accession>A0A2H4S6G9</accession>
<evidence type="ECO:0000313" key="4">
    <source>
        <dbReference type="Proteomes" id="UP000323067"/>
    </source>
</evidence>
<feature type="domain" description="RNase MRP protein 1 RNA binding" evidence="2">
    <location>
        <begin position="24"/>
        <end position="130"/>
    </location>
</feature>
<dbReference type="InterPro" id="IPR047204">
    <property type="entry name" value="RMP1_RBD"/>
</dbReference>
<evidence type="ECO:0000259" key="2">
    <source>
        <dbReference type="Pfam" id="PF20945"/>
    </source>
</evidence>
<dbReference type="InterPro" id="IPR047205">
    <property type="entry name" value="RMP1"/>
</dbReference>
<dbReference type="GO" id="GO:0000172">
    <property type="term" value="C:ribonuclease MRP complex"/>
    <property type="evidence" value="ECO:0007669"/>
    <property type="project" value="InterPro"/>
</dbReference>
<dbReference type="VEuPathDB" id="FungiDB:A9K55_003165"/>
<dbReference type="PANTHER" id="PTHR37792">
    <property type="entry name" value="RIBONUCLEASE MRP PROTEIN SUBUNIT RMP1"/>
    <property type="match status" value="1"/>
</dbReference>
<feature type="region of interest" description="Disordered" evidence="1">
    <location>
        <begin position="65"/>
        <end position="84"/>
    </location>
</feature>
<feature type="compositionally biased region" description="Polar residues" evidence="1">
    <location>
        <begin position="166"/>
        <end position="180"/>
    </location>
</feature>
<dbReference type="VEuPathDB" id="FungiDB:CCM_05788"/>
<organism evidence="3 4">
    <name type="scientific">Cordyceps militaris</name>
    <name type="common">Caterpillar fungus</name>
    <name type="synonym">Clavaria militaris</name>
    <dbReference type="NCBI Taxonomy" id="73501"/>
    <lineage>
        <taxon>Eukaryota</taxon>
        <taxon>Fungi</taxon>
        <taxon>Dikarya</taxon>
        <taxon>Ascomycota</taxon>
        <taxon>Pezizomycotina</taxon>
        <taxon>Sordariomycetes</taxon>
        <taxon>Hypocreomycetidae</taxon>
        <taxon>Hypocreales</taxon>
        <taxon>Cordycipitaceae</taxon>
        <taxon>Cordyceps</taxon>
    </lineage>
</organism>
<name>A0A2H4S6G9_CORMI</name>
<sequence>MDHGIAAATADVALATKLAALLPILDAFHYRHRNQHAASHWWSAFQLFRRGTRSLAADLRRHQMLSRSQAENGKKSTTTKTRSKIAQRQLLARVTLFCNHTVPKAYLCFSQLVADNQHATLGLLLLSALASMNSILTSISPLLQGPITLASATYDPVPDMQPPDSTPKQRQPQQGRNFNNDKGVAISRDHIPGPVPKPSKSSNPTPREDTTPKSGRKRSMDSMEELVGKPKKKKPKKKDKDELSSLFGSL</sequence>
<dbReference type="Pfam" id="PF20945">
    <property type="entry name" value="RMP1"/>
    <property type="match status" value="1"/>
</dbReference>
<proteinExistence type="predicted"/>
<gene>
    <name evidence="3" type="ORF">A9K55_003165</name>
</gene>